<proteinExistence type="predicted"/>
<organism evidence="2 3">
    <name type="scientific">Artemia franciscana</name>
    <name type="common">Brine shrimp</name>
    <name type="synonym">Artemia sanfranciscana</name>
    <dbReference type="NCBI Taxonomy" id="6661"/>
    <lineage>
        <taxon>Eukaryota</taxon>
        <taxon>Metazoa</taxon>
        <taxon>Ecdysozoa</taxon>
        <taxon>Arthropoda</taxon>
        <taxon>Crustacea</taxon>
        <taxon>Branchiopoda</taxon>
        <taxon>Anostraca</taxon>
        <taxon>Artemiidae</taxon>
        <taxon>Artemia</taxon>
    </lineage>
</organism>
<sequence>MPQGIDISYETQDLFAENVNNNSSNFSDLQDLLLSVKNEREHSNGFMESPNLLKKKVNKPSFFQKLKAKFLKEQHSTEKLEGLGECFTMTLNPGELLRFSAVQTRKDSDSDAAESALLERRKSLTELLNMIYNEARKRNSSGNYESDNGTEYSTTSDYTGKRRNYEVENINEWRLRNKG</sequence>
<evidence type="ECO:0000313" key="2">
    <source>
        <dbReference type="EMBL" id="KAK2724606.1"/>
    </source>
</evidence>
<gene>
    <name evidence="2" type="ORF">QYM36_001187</name>
</gene>
<reference evidence="2" key="1">
    <citation type="submission" date="2023-07" db="EMBL/GenBank/DDBJ databases">
        <title>Chromosome-level genome assembly of Artemia franciscana.</title>
        <authorList>
            <person name="Jo E."/>
        </authorList>
    </citation>
    <scope>NUCLEOTIDE SEQUENCE</scope>
    <source>
        <tissue evidence="2">Whole body</tissue>
    </source>
</reference>
<keyword evidence="3" id="KW-1185">Reference proteome</keyword>
<dbReference type="EMBL" id="JAVRJZ010000003">
    <property type="protein sequence ID" value="KAK2724606.1"/>
    <property type="molecule type" value="Genomic_DNA"/>
</dbReference>
<evidence type="ECO:0000313" key="3">
    <source>
        <dbReference type="Proteomes" id="UP001187531"/>
    </source>
</evidence>
<dbReference type="Proteomes" id="UP001187531">
    <property type="component" value="Unassembled WGS sequence"/>
</dbReference>
<feature type="region of interest" description="Disordered" evidence="1">
    <location>
        <begin position="139"/>
        <end position="160"/>
    </location>
</feature>
<comment type="caution">
    <text evidence="2">The sequence shown here is derived from an EMBL/GenBank/DDBJ whole genome shotgun (WGS) entry which is preliminary data.</text>
</comment>
<name>A0AA88IIS2_ARTSF</name>
<protein>
    <submittedName>
        <fullName evidence="2">Uncharacterized protein</fullName>
    </submittedName>
</protein>
<feature type="compositionally biased region" description="Polar residues" evidence="1">
    <location>
        <begin position="140"/>
        <end position="158"/>
    </location>
</feature>
<evidence type="ECO:0000256" key="1">
    <source>
        <dbReference type="SAM" id="MobiDB-lite"/>
    </source>
</evidence>
<accession>A0AA88IIS2</accession>
<dbReference type="AlphaFoldDB" id="A0AA88IIS2"/>